<feature type="chain" id="PRO_5025640634" evidence="1">
    <location>
        <begin position="22"/>
        <end position="512"/>
    </location>
</feature>
<sequence>MQLGLDVFWVLVVVTASGVSAQATVTSTQAVSLPTARPSDAFNVPADFPSVGFELAFLPGYNNNFSDNLVASLAQRMGVKPVLRIGGTSGDIIKYNPNQTEATHCVKEPCNSAAEFILGLSYFNALKQRFKTAKASIQAPFDPIHGTTPPNRTNVIAYVQNAYNALGADRVDAIALGNEVNWYEPDAASYVKDAQAAKDTINSVLSIGDSPIWEVLDTASEGIKGENPAPYTVKDAFDAGVNTDQKVEYVAEHYYQFDGKTPGIQKYLLNHTDLKVKMGKYKPSIDYTTNTAKARFILSETGGPLGVSDDRQTWFANTLWAVNFQMYAMSMGVSRVSLVQRPEAKRSLWIPSAGLLVPGPRVQAPYYALPFMADFLGKSVSGERGVVNIDLNSPVLSAYTMFEGPTLARIAVVNLREYDGTGNRSAVKVRLNNLGTVSGNKVQVGRLHADAGTAAGGWDMNQKNITWGGQQWSYEADQGKGHGVATKKNIQVTDGSAEVVLPDSEAMIMYLK</sequence>
<dbReference type="PANTHER" id="PTHR36183">
    <property type="entry name" value="BETA-GLUCURONIDASE"/>
    <property type="match status" value="1"/>
</dbReference>
<dbReference type="AlphaFoldDB" id="A0A6A6HS15"/>
<dbReference type="Proteomes" id="UP000800094">
    <property type="component" value="Unassembled WGS sequence"/>
</dbReference>
<keyword evidence="3" id="KW-0378">Hydrolase</keyword>
<accession>A0A6A6HS15</accession>
<name>A0A6A6HS15_9PLEO</name>
<dbReference type="SUPFAM" id="SSF51445">
    <property type="entry name" value="(Trans)glycosidases"/>
    <property type="match status" value="1"/>
</dbReference>
<reference evidence="3" key="1">
    <citation type="journal article" date="2020" name="Stud. Mycol.">
        <title>101 Dothideomycetes genomes: a test case for predicting lifestyles and emergence of pathogens.</title>
        <authorList>
            <person name="Haridas S."/>
            <person name="Albert R."/>
            <person name="Binder M."/>
            <person name="Bloem J."/>
            <person name="Labutti K."/>
            <person name="Salamov A."/>
            <person name="Andreopoulos B."/>
            <person name="Baker S."/>
            <person name="Barry K."/>
            <person name="Bills G."/>
            <person name="Bluhm B."/>
            <person name="Cannon C."/>
            <person name="Castanera R."/>
            <person name="Culley D."/>
            <person name="Daum C."/>
            <person name="Ezra D."/>
            <person name="Gonzalez J."/>
            <person name="Henrissat B."/>
            <person name="Kuo A."/>
            <person name="Liang C."/>
            <person name="Lipzen A."/>
            <person name="Lutzoni F."/>
            <person name="Magnuson J."/>
            <person name="Mondo S."/>
            <person name="Nolan M."/>
            <person name="Ohm R."/>
            <person name="Pangilinan J."/>
            <person name="Park H.-J."/>
            <person name="Ramirez L."/>
            <person name="Alfaro M."/>
            <person name="Sun H."/>
            <person name="Tritt A."/>
            <person name="Yoshinaga Y."/>
            <person name="Zwiers L.-H."/>
            <person name="Turgeon B."/>
            <person name="Goodwin S."/>
            <person name="Spatafora J."/>
            <person name="Crous P."/>
            <person name="Grigoriev I."/>
        </authorList>
    </citation>
    <scope>NUCLEOTIDE SEQUENCE</scope>
    <source>
        <strain evidence="3">CBS 122368</strain>
    </source>
</reference>
<proteinExistence type="predicted"/>
<dbReference type="InterPro" id="IPR017853">
    <property type="entry name" value="GH"/>
</dbReference>
<evidence type="ECO:0000313" key="4">
    <source>
        <dbReference type="Proteomes" id="UP000800094"/>
    </source>
</evidence>
<feature type="domain" description="Beta-glucuronidase C-terminal" evidence="2">
    <location>
        <begin position="398"/>
        <end position="508"/>
    </location>
</feature>
<evidence type="ECO:0000313" key="3">
    <source>
        <dbReference type="EMBL" id="KAF2240333.1"/>
    </source>
</evidence>
<evidence type="ECO:0000256" key="1">
    <source>
        <dbReference type="SAM" id="SignalP"/>
    </source>
</evidence>
<organism evidence="3 4">
    <name type="scientific">Trematosphaeria pertusa</name>
    <dbReference type="NCBI Taxonomy" id="390896"/>
    <lineage>
        <taxon>Eukaryota</taxon>
        <taxon>Fungi</taxon>
        <taxon>Dikarya</taxon>
        <taxon>Ascomycota</taxon>
        <taxon>Pezizomycotina</taxon>
        <taxon>Dothideomycetes</taxon>
        <taxon>Pleosporomycetidae</taxon>
        <taxon>Pleosporales</taxon>
        <taxon>Massarineae</taxon>
        <taxon>Trematosphaeriaceae</taxon>
        <taxon>Trematosphaeria</taxon>
    </lineage>
</organism>
<dbReference type="Pfam" id="PF16862">
    <property type="entry name" value="Glyco_hydro_79C"/>
    <property type="match status" value="1"/>
</dbReference>
<keyword evidence="4" id="KW-1185">Reference proteome</keyword>
<dbReference type="InterPro" id="IPR031728">
    <property type="entry name" value="GlcAase_C"/>
</dbReference>
<feature type="signal peptide" evidence="1">
    <location>
        <begin position="1"/>
        <end position="21"/>
    </location>
</feature>
<evidence type="ECO:0000259" key="2">
    <source>
        <dbReference type="Pfam" id="PF16862"/>
    </source>
</evidence>
<dbReference type="Gene3D" id="3.20.20.80">
    <property type="entry name" value="Glycosidases"/>
    <property type="match status" value="1"/>
</dbReference>
<dbReference type="InterPro" id="IPR013780">
    <property type="entry name" value="Glyco_hydro_b"/>
</dbReference>
<dbReference type="RefSeq" id="XP_033675337.1">
    <property type="nucleotide sequence ID" value="XM_033830670.1"/>
</dbReference>
<dbReference type="GO" id="GO:0016787">
    <property type="term" value="F:hydrolase activity"/>
    <property type="evidence" value="ECO:0007669"/>
    <property type="project" value="UniProtKB-KW"/>
</dbReference>
<protein>
    <submittedName>
        <fullName evidence="3">Glycoside hydrolase family 79 protein</fullName>
    </submittedName>
</protein>
<dbReference type="GeneID" id="54584000"/>
<dbReference type="EMBL" id="ML987220">
    <property type="protein sequence ID" value="KAF2240333.1"/>
    <property type="molecule type" value="Genomic_DNA"/>
</dbReference>
<dbReference type="OrthoDB" id="2831684at2759"/>
<keyword evidence="1" id="KW-0732">Signal</keyword>
<dbReference type="InterPro" id="IPR052974">
    <property type="entry name" value="GH79_Enzymes"/>
</dbReference>
<dbReference type="Gene3D" id="2.60.40.1180">
    <property type="entry name" value="Golgi alpha-mannosidase II"/>
    <property type="match status" value="1"/>
</dbReference>
<gene>
    <name evidence="3" type="ORF">BU26DRAFT_526118</name>
</gene>
<dbReference type="PANTHER" id="PTHR36183:SF2">
    <property type="entry name" value="BETA-GLUCURONIDASE C-TERMINAL DOMAIN-CONTAINING PROTEIN"/>
    <property type="match status" value="1"/>
</dbReference>